<dbReference type="CDD" id="cd00144">
    <property type="entry name" value="MPP_PPP_family"/>
    <property type="match status" value="1"/>
</dbReference>
<dbReference type="Pfam" id="PF00149">
    <property type="entry name" value="Metallophos"/>
    <property type="match status" value="1"/>
</dbReference>
<keyword evidence="3" id="KW-1185">Reference proteome</keyword>
<dbReference type="InterPro" id="IPR050126">
    <property type="entry name" value="Ap4A_hydrolase"/>
</dbReference>
<dbReference type="RefSeq" id="WP_160692041.1">
    <property type="nucleotide sequence ID" value="NZ_CP047897.1"/>
</dbReference>
<reference evidence="2 3" key="1">
    <citation type="submission" date="2020-01" db="EMBL/GenBank/DDBJ databases">
        <authorList>
            <person name="Kim M."/>
        </authorList>
    </citation>
    <scope>NUCLEOTIDE SEQUENCE [LARGE SCALE GENOMIC DNA]</scope>
    <source>
        <strain evidence="2 3">BT10</strain>
    </source>
</reference>
<gene>
    <name evidence="2" type="ORF">GU926_11655</name>
</gene>
<dbReference type="InterPro" id="IPR029052">
    <property type="entry name" value="Metallo-depent_PP-like"/>
</dbReference>
<dbReference type="GO" id="GO:0016791">
    <property type="term" value="F:phosphatase activity"/>
    <property type="evidence" value="ECO:0007669"/>
    <property type="project" value="TreeGrafter"/>
</dbReference>
<proteinExistence type="predicted"/>
<dbReference type="GO" id="GO:0110154">
    <property type="term" value="P:RNA decapping"/>
    <property type="evidence" value="ECO:0007669"/>
    <property type="project" value="TreeGrafter"/>
</dbReference>
<protein>
    <submittedName>
        <fullName evidence="2">Serine/threonine protein phosphatase</fullName>
    </submittedName>
</protein>
<dbReference type="PANTHER" id="PTHR42850">
    <property type="entry name" value="METALLOPHOSPHOESTERASE"/>
    <property type="match status" value="1"/>
</dbReference>
<dbReference type="AlphaFoldDB" id="A0A6P1NYC6"/>
<accession>A0A6P1NYC6</accession>
<sequence>MARYAISDIHGCLATFKALVEERLQLQPHDHLYLLGDYVNKGPDSKGVLDYLLQLQRDGYQLTCLRGNHDQLFLDAVQKGAHTVWLSPEDQQTTLRSFGVDKFEDIPAVYIQFIQSMPLLVVLDDYILVHAGLDFSQLNLLTTDSHTLLNIKRFQPTAKKLGARTLLHGHMPVSKAAVEKAVTQKRPAFNLDAGCVYYKNAEFGWMCGFGLDSKALFWQENMEGEYDIKVKA</sequence>
<dbReference type="EMBL" id="CP047897">
    <property type="protein sequence ID" value="QHL88050.1"/>
    <property type="molecule type" value="Genomic_DNA"/>
</dbReference>
<evidence type="ECO:0000259" key="1">
    <source>
        <dbReference type="Pfam" id="PF00149"/>
    </source>
</evidence>
<dbReference type="PANTHER" id="PTHR42850:SF4">
    <property type="entry name" value="ZINC-DEPENDENT ENDOPOLYPHOSPHATASE"/>
    <property type="match status" value="1"/>
</dbReference>
<evidence type="ECO:0000313" key="2">
    <source>
        <dbReference type="EMBL" id="QHL88050.1"/>
    </source>
</evidence>
<dbReference type="InterPro" id="IPR004843">
    <property type="entry name" value="Calcineurin-like_PHP"/>
</dbReference>
<dbReference type="Proteomes" id="UP000464214">
    <property type="component" value="Chromosome"/>
</dbReference>
<feature type="domain" description="Calcineurin-like phosphoesterase" evidence="1">
    <location>
        <begin position="5"/>
        <end position="174"/>
    </location>
</feature>
<dbReference type="GO" id="GO:0008803">
    <property type="term" value="F:bis(5'-nucleosyl)-tetraphosphatase (symmetrical) activity"/>
    <property type="evidence" value="ECO:0007669"/>
    <property type="project" value="TreeGrafter"/>
</dbReference>
<dbReference type="Gene3D" id="3.60.21.10">
    <property type="match status" value="1"/>
</dbReference>
<evidence type="ECO:0000313" key="3">
    <source>
        <dbReference type="Proteomes" id="UP000464214"/>
    </source>
</evidence>
<name>A0A6P1NYC6_9BACT</name>
<organism evidence="2 3">
    <name type="scientific">Nibribacter ruber</name>
    <dbReference type="NCBI Taxonomy" id="2698458"/>
    <lineage>
        <taxon>Bacteria</taxon>
        <taxon>Pseudomonadati</taxon>
        <taxon>Bacteroidota</taxon>
        <taxon>Cytophagia</taxon>
        <taxon>Cytophagales</taxon>
        <taxon>Hymenobacteraceae</taxon>
        <taxon>Nibribacter</taxon>
    </lineage>
</organism>
<dbReference type="SUPFAM" id="SSF56300">
    <property type="entry name" value="Metallo-dependent phosphatases"/>
    <property type="match status" value="1"/>
</dbReference>
<dbReference type="KEGG" id="nib:GU926_11655"/>
<dbReference type="GO" id="GO:0005737">
    <property type="term" value="C:cytoplasm"/>
    <property type="evidence" value="ECO:0007669"/>
    <property type="project" value="TreeGrafter"/>
</dbReference>